<comment type="subcellular location">
    <subcellularLocation>
        <location evidence="1">Endoplasmic reticulum</location>
    </subcellularLocation>
</comment>
<gene>
    <name evidence="10" type="ORF">I313_00793</name>
</gene>
<dbReference type="PANTHER" id="PTHR45679">
    <property type="entry name" value="ER DEGRADATION-ENHANCING ALPHA-MANNOSIDASE-LIKE PROTEIN 2"/>
    <property type="match status" value="1"/>
</dbReference>
<accession>A0A0D0TCQ2</accession>
<dbReference type="PRINTS" id="PR00747">
    <property type="entry name" value="GLYHDRLASE47"/>
</dbReference>
<evidence type="ECO:0000256" key="3">
    <source>
        <dbReference type="ARBA" id="ARBA00022824"/>
    </source>
</evidence>
<feature type="binding site" evidence="6">
    <location>
        <position position="497"/>
    </location>
    <ligand>
        <name>Ca(2+)</name>
        <dbReference type="ChEBI" id="CHEBI:29108"/>
    </ligand>
</feature>
<dbReference type="Pfam" id="PF01532">
    <property type="entry name" value="Glyco_hydro_47"/>
    <property type="match status" value="1"/>
</dbReference>
<dbReference type="Gene3D" id="3.50.30.30">
    <property type="match status" value="1"/>
</dbReference>
<evidence type="ECO:0000256" key="2">
    <source>
        <dbReference type="ARBA" id="ARBA00007658"/>
    </source>
</evidence>
<dbReference type="GO" id="GO:0004571">
    <property type="term" value="F:mannosyl-oligosaccharide 1,2-alpha-mannosidase activity"/>
    <property type="evidence" value="ECO:0007669"/>
    <property type="project" value="InterPro"/>
</dbReference>
<evidence type="ECO:0000259" key="9">
    <source>
        <dbReference type="Pfam" id="PF02225"/>
    </source>
</evidence>
<feature type="domain" description="PA" evidence="9">
    <location>
        <begin position="767"/>
        <end position="820"/>
    </location>
</feature>
<keyword evidence="8" id="KW-0732">Signal</keyword>
<evidence type="ECO:0000256" key="4">
    <source>
        <dbReference type="ARBA" id="ARBA00023180"/>
    </source>
</evidence>
<keyword evidence="6" id="KW-0106">Calcium</keyword>
<feature type="signal peptide" evidence="8">
    <location>
        <begin position="1"/>
        <end position="25"/>
    </location>
</feature>
<feature type="active site" evidence="5">
    <location>
        <position position="414"/>
    </location>
</feature>
<sequence length="940" mass="104086">MLPSKKGWIWLVACLCLPNLLGVWGMTGARKMQLRDETAALFRHGYEGYIKYAYPADELRPLSCAPLRRSKNAADFGINDLHANVSLTLLDVLSSLPLLHPHALPSALERITTQVSFDQDVKVQVFEMTIRALGGLLSMYQYLDDLPDSPYEQVKVLGIVREGKEGWLGLGLGAQERVDKVDVKKYKQRILELAEDLGRRMLPAFNTKTGLPYARVNLRHGVEKGETVETCTAGAGSLILEFSLLSRLTGDDRYERLARNAYYSIWNRRSDHNLLGNTIGATHGHWLMPGLSGVGAGMDSFFEYGVKAGIMLGDDSFYDIFYDSYAAIQTHVRTPDGFIYRPIHTRLLQIPSPTTIDSLSAFLPAIQVLAGDIPSAIRAHLVFWNVWRKFGALPESWRWQERQIEWAGWPGRPEFIESTYYLYQATKDPFYLRVGERVLKDLARRTKTSCGFATIKNVLTGELEDRMESFMLSETLKYLYLLFSETPFPNQNKVFTTEGHPLYIPQPLLQPSTNARKSLHKGEWLTCPAYQSSFAAGGIDFRETDNVGSRGEKVGIIVGIEGTSEYEYARALVFGWGEEGLKVEDQKRMWFDGGVCSIQEVPKFAFDIVLTTPSNQTLPEDPSPGSDKVYQNTTTGDYVINNITGIRLGVRWRLDGQGYDVSSIGPHRVRTGQRVTVIDSSMRNHFPLPSLAPDPPQPEYEPTEVILRFVFLSPVIVKDKHLEAGTVFLHALGATATFGKDFGASATSPNKEDQQGWQLGGGVLPILVPPNPSDGCSPLTLSTPDRPFILLLDRGNCTFAEKAQNTETVGASGLLIVGYPYPPEGGVTEGDQTVYAVPEEGMLRPSAEPNEVEGLDSLGIVYMEHLVGELVRNASQKGEVGAAIMRIEGVGEEAAGNSGFPQAGSRATMKHLKGDSRTREGRLAVGDWEICNLMIVETSV</sequence>
<evidence type="ECO:0000256" key="1">
    <source>
        <dbReference type="ARBA" id="ARBA00004240"/>
    </source>
</evidence>
<evidence type="ECO:0000256" key="6">
    <source>
        <dbReference type="PIRSR" id="PIRSR601382-2"/>
    </source>
</evidence>
<evidence type="ECO:0000313" key="10">
    <source>
        <dbReference type="EMBL" id="KIR43947.1"/>
    </source>
</evidence>
<proteinExistence type="inferred from homology"/>
<dbReference type="PANTHER" id="PTHR45679:SF5">
    <property type="entry name" value="ER DEGRADATION-ENHANCING ALPHA-MANNOSIDASE-LIKE PROTEIN 1"/>
    <property type="match status" value="1"/>
</dbReference>
<dbReference type="InterPro" id="IPR012341">
    <property type="entry name" value="6hp_glycosidase-like_sf"/>
</dbReference>
<evidence type="ECO:0000313" key="11">
    <source>
        <dbReference type="Proteomes" id="UP000053392"/>
    </source>
</evidence>
<dbReference type="GO" id="GO:0005975">
    <property type="term" value="P:carbohydrate metabolic process"/>
    <property type="evidence" value="ECO:0007669"/>
    <property type="project" value="InterPro"/>
</dbReference>
<organism evidence="10 11">
    <name type="scientific">Cryptococcus deuterogattii Ram5</name>
    <dbReference type="NCBI Taxonomy" id="1296110"/>
    <lineage>
        <taxon>Eukaryota</taxon>
        <taxon>Fungi</taxon>
        <taxon>Dikarya</taxon>
        <taxon>Basidiomycota</taxon>
        <taxon>Agaricomycotina</taxon>
        <taxon>Tremellomycetes</taxon>
        <taxon>Tremellales</taxon>
        <taxon>Cryptococcaceae</taxon>
        <taxon>Cryptococcus</taxon>
        <taxon>Cryptococcus gattii species complex</taxon>
    </lineage>
</organism>
<dbReference type="EMBL" id="KN847896">
    <property type="protein sequence ID" value="KIR43947.1"/>
    <property type="molecule type" value="Genomic_DNA"/>
</dbReference>
<dbReference type="InterPro" id="IPR036026">
    <property type="entry name" value="Seven-hairpin_glycosidases"/>
</dbReference>
<dbReference type="InterPro" id="IPR003137">
    <property type="entry name" value="PA_domain"/>
</dbReference>
<dbReference type="GO" id="GO:0016020">
    <property type="term" value="C:membrane"/>
    <property type="evidence" value="ECO:0007669"/>
    <property type="project" value="InterPro"/>
</dbReference>
<keyword evidence="6" id="KW-0479">Metal-binding</keyword>
<comment type="cofactor">
    <cofactor evidence="6">
        <name>Ca(2+)</name>
        <dbReference type="ChEBI" id="CHEBI:29108"/>
    </cofactor>
</comment>
<feature type="active site" description="Proton donor" evidence="5">
    <location>
        <position position="395"/>
    </location>
</feature>
<dbReference type="OrthoDB" id="8118055at2759"/>
<keyword evidence="3" id="KW-0256">Endoplasmic reticulum</keyword>
<dbReference type="InterPro" id="IPR001382">
    <property type="entry name" value="Glyco_hydro_47"/>
</dbReference>
<dbReference type="Proteomes" id="UP000053392">
    <property type="component" value="Unassembled WGS sequence"/>
</dbReference>
<dbReference type="GO" id="GO:0036503">
    <property type="term" value="P:ERAD pathway"/>
    <property type="evidence" value="ECO:0007669"/>
    <property type="project" value="UniProtKB-ARBA"/>
</dbReference>
<protein>
    <recommendedName>
        <fullName evidence="7">alpha-1,2-Mannosidase</fullName>
        <ecNumber evidence="7">3.2.1.-</ecNumber>
    </recommendedName>
</protein>
<dbReference type="SUPFAM" id="SSF48225">
    <property type="entry name" value="Seven-hairpin glycosidases"/>
    <property type="match status" value="1"/>
</dbReference>
<reference evidence="10 11" key="1">
    <citation type="submission" date="2015-01" db="EMBL/GenBank/DDBJ databases">
        <title>The Genome Sequence of Cryptococcus gattii Ram5.</title>
        <authorList>
            <consortium name="The Broad Institute Genomics Platform"/>
            <person name="Cuomo C."/>
            <person name="Litvintseva A."/>
            <person name="Chen Y."/>
            <person name="Heitman J."/>
            <person name="Sun S."/>
            <person name="Springer D."/>
            <person name="Dromer F."/>
            <person name="Young S."/>
            <person name="Zeng Q."/>
            <person name="Gargeya S."/>
            <person name="Abouelleil A."/>
            <person name="Alvarado L."/>
            <person name="Chapman S.B."/>
            <person name="Gainer-Dewar J."/>
            <person name="Goldberg J."/>
            <person name="Griggs A."/>
            <person name="Gujja S."/>
            <person name="Hansen M."/>
            <person name="Howarth C."/>
            <person name="Imamovic A."/>
            <person name="Larimer J."/>
            <person name="Murphy C."/>
            <person name="Naylor J."/>
            <person name="Pearson M."/>
            <person name="Priest M."/>
            <person name="Roberts A."/>
            <person name="Saif S."/>
            <person name="Shea T."/>
            <person name="Sykes S."/>
            <person name="Wortman J."/>
            <person name="Nusbaum C."/>
            <person name="Birren B."/>
        </authorList>
    </citation>
    <scope>NUCLEOTIDE SEQUENCE [LARGE SCALE GENOMIC DNA]</scope>
    <source>
        <strain evidence="10 11">Ram5</strain>
    </source>
</reference>
<dbReference type="Pfam" id="PF02225">
    <property type="entry name" value="PA"/>
    <property type="match status" value="1"/>
</dbReference>
<feature type="chain" id="PRO_5002221668" description="alpha-1,2-Mannosidase" evidence="8">
    <location>
        <begin position="26"/>
        <end position="940"/>
    </location>
</feature>
<dbReference type="Gene3D" id="1.50.10.10">
    <property type="match status" value="1"/>
</dbReference>
<comment type="similarity">
    <text evidence="2 7">Belongs to the glycosyl hydrolase 47 family.</text>
</comment>
<dbReference type="GO" id="GO:0044322">
    <property type="term" value="C:endoplasmic reticulum quality control compartment"/>
    <property type="evidence" value="ECO:0007669"/>
    <property type="project" value="GOC"/>
</dbReference>
<keyword evidence="7" id="KW-0326">Glycosidase</keyword>
<keyword evidence="4" id="KW-0325">Glycoprotein</keyword>
<dbReference type="GO" id="GO:1904380">
    <property type="term" value="P:endoplasmic reticulum mannose trimming"/>
    <property type="evidence" value="ECO:0007669"/>
    <property type="project" value="InterPro"/>
</dbReference>
<dbReference type="HOGENOM" id="CLU_003818_2_1_1"/>
<dbReference type="GO" id="GO:0005509">
    <property type="term" value="F:calcium ion binding"/>
    <property type="evidence" value="ECO:0007669"/>
    <property type="project" value="InterPro"/>
</dbReference>
<name>A0A0D0TCQ2_9TREE</name>
<keyword evidence="11" id="KW-1185">Reference proteome</keyword>
<feature type="active site" evidence="5">
    <location>
        <position position="299"/>
    </location>
</feature>
<evidence type="ECO:0000256" key="5">
    <source>
        <dbReference type="PIRSR" id="PIRSR601382-1"/>
    </source>
</evidence>
<dbReference type="InterPro" id="IPR044674">
    <property type="entry name" value="EDEM1/2/3"/>
</dbReference>
<dbReference type="AlphaFoldDB" id="A0A0D0TCQ2"/>
<dbReference type="EC" id="3.2.1.-" evidence="7"/>
<keyword evidence="7" id="KW-0378">Hydrolase</keyword>
<feature type="active site" description="Proton donor" evidence="5">
    <location>
        <position position="127"/>
    </location>
</feature>
<evidence type="ECO:0000256" key="7">
    <source>
        <dbReference type="RuleBase" id="RU361193"/>
    </source>
</evidence>
<evidence type="ECO:0000256" key="8">
    <source>
        <dbReference type="SAM" id="SignalP"/>
    </source>
</evidence>